<evidence type="ECO:0000313" key="3">
    <source>
        <dbReference type="EMBL" id="RVT60320.1"/>
    </source>
</evidence>
<dbReference type="InterPro" id="IPR003695">
    <property type="entry name" value="Ppx_GppA_N"/>
</dbReference>
<evidence type="ECO:0000313" key="4">
    <source>
        <dbReference type="Proteomes" id="UP000288024"/>
    </source>
</evidence>
<dbReference type="GO" id="GO:0006357">
    <property type="term" value="P:regulation of transcription by RNA polymerase II"/>
    <property type="evidence" value="ECO:0007669"/>
    <property type="project" value="TreeGrafter"/>
</dbReference>
<organism evidence="3 4">
    <name type="scientific">Niallia taxi</name>
    <dbReference type="NCBI Taxonomy" id="2499688"/>
    <lineage>
        <taxon>Bacteria</taxon>
        <taxon>Bacillati</taxon>
        <taxon>Bacillota</taxon>
        <taxon>Bacilli</taxon>
        <taxon>Bacillales</taxon>
        <taxon>Bacillaceae</taxon>
        <taxon>Niallia</taxon>
    </lineage>
</organism>
<gene>
    <name evidence="3" type="ORF">EM808_17960</name>
</gene>
<dbReference type="Pfam" id="PF02541">
    <property type="entry name" value="Ppx-GppA"/>
    <property type="match status" value="1"/>
</dbReference>
<feature type="domain" description="Ppx/GppA phosphatase N-terminal" evidence="2">
    <location>
        <begin position="27"/>
        <end position="301"/>
    </location>
</feature>
<protein>
    <submittedName>
        <fullName evidence="3">Exopolyphosphatase</fullName>
    </submittedName>
</protein>
<dbReference type="Proteomes" id="UP000288024">
    <property type="component" value="Unassembled WGS sequence"/>
</dbReference>
<comment type="caution">
    <text evidence="3">The sequence shown here is derived from an EMBL/GenBank/DDBJ whole genome shotgun (WGS) entry which is preliminary data.</text>
</comment>
<dbReference type="AlphaFoldDB" id="A0A437K8M1"/>
<dbReference type="InterPro" id="IPR043129">
    <property type="entry name" value="ATPase_NBD"/>
</dbReference>
<dbReference type="PANTHER" id="PTHR30005:SF0">
    <property type="entry name" value="RETROGRADE REGULATION PROTEIN 2"/>
    <property type="match status" value="1"/>
</dbReference>
<keyword evidence="4" id="KW-1185">Reference proteome</keyword>
<evidence type="ECO:0000256" key="1">
    <source>
        <dbReference type="ARBA" id="ARBA00007125"/>
    </source>
</evidence>
<dbReference type="PANTHER" id="PTHR30005">
    <property type="entry name" value="EXOPOLYPHOSPHATASE"/>
    <property type="match status" value="1"/>
</dbReference>
<comment type="similarity">
    <text evidence="1">Belongs to the GppA/Ppx family.</text>
</comment>
<accession>A0A437K8M1</accession>
<dbReference type="InterPro" id="IPR050273">
    <property type="entry name" value="GppA/Ppx_hydrolase"/>
</dbReference>
<dbReference type="Gene3D" id="3.30.420.40">
    <property type="match status" value="1"/>
</dbReference>
<reference evidence="3 4" key="1">
    <citation type="submission" date="2019-01" db="EMBL/GenBank/DDBJ databases">
        <title>Bacillus sp. M5HDSG1-1, whole genome shotgun sequence.</title>
        <authorList>
            <person name="Tuo L."/>
        </authorList>
    </citation>
    <scope>NUCLEOTIDE SEQUENCE [LARGE SCALE GENOMIC DNA]</scope>
    <source>
        <strain evidence="3 4">M5HDSG1-1</strain>
    </source>
</reference>
<sequence>MKENSIAIIDLGSNSIQFAIYNIENNSVHTEEVKRVKVAARLISYIDKQGNITREGIDLTLQILQDFQKIGAENGVSRMIGFATAVIRNAANQEEVLAEIQKKTAIPFSILSGYEEAYFGYLGIIQAIDLQDGITIDIGGGSTEITLFRNRQLIEYYSFPFGAVNLNEKFTKGEIVTAEQIDKLQAYLSEQLQTLPWLSAAGLPVIGIGGSAKNLSRIHKAKDKKNSLNMSIEDIDNVFKELSSLSVTERSDIKGLSKKRKDIIIPAIQIISTLMKMTKSPYFAYCTQSVRDGFIYDLLEKTNNAS</sequence>
<dbReference type="RefSeq" id="WP_127739573.1">
    <property type="nucleotide sequence ID" value="NZ_CP196003.1"/>
</dbReference>
<dbReference type="Gene3D" id="3.30.420.150">
    <property type="entry name" value="Exopolyphosphatase. Domain 2"/>
    <property type="match status" value="1"/>
</dbReference>
<dbReference type="EMBL" id="RZTZ01000007">
    <property type="protein sequence ID" value="RVT60320.1"/>
    <property type="molecule type" value="Genomic_DNA"/>
</dbReference>
<dbReference type="CDD" id="cd24052">
    <property type="entry name" value="ASKHA_NBD_HpPPX-GppA-like"/>
    <property type="match status" value="1"/>
</dbReference>
<proteinExistence type="inferred from homology"/>
<evidence type="ECO:0000259" key="2">
    <source>
        <dbReference type="Pfam" id="PF02541"/>
    </source>
</evidence>
<dbReference type="SUPFAM" id="SSF53067">
    <property type="entry name" value="Actin-like ATPase domain"/>
    <property type="match status" value="2"/>
</dbReference>
<name>A0A437K8M1_9BACI</name>